<evidence type="ECO:0000256" key="4">
    <source>
        <dbReference type="ARBA" id="ARBA00022825"/>
    </source>
</evidence>
<dbReference type="STRING" id="40754.THII_3431"/>
<comment type="similarity">
    <text evidence="1">Belongs to the peptidase S49 family.</text>
</comment>
<organism evidence="7 8">
    <name type="scientific">Thioploca ingrica</name>
    <dbReference type="NCBI Taxonomy" id="40754"/>
    <lineage>
        <taxon>Bacteria</taxon>
        <taxon>Pseudomonadati</taxon>
        <taxon>Pseudomonadota</taxon>
        <taxon>Gammaproteobacteria</taxon>
        <taxon>Thiotrichales</taxon>
        <taxon>Thiotrichaceae</taxon>
        <taxon>Thioploca</taxon>
    </lineage>
</organism>
<dbReference type="GO" id="GO:0006508">
    <property type="term" value="P:proteolysis"/>
    <property type="evidence" value="ECO:0007669"/>
    <property type="project" value="UniProtKB-KW"/>
</dbReference>
<dbReference type="HOGENOM" id="CLU_046540_1_1_6"/>
<evidence type="ECO:0000256" key="3">
    <source>
        <dbReference type="ARBA" id="ARBA00022801"/>
    </source>
</evidence>
<dbReference type="PANTHER" id="PTHR42987:SF8">
    <property type="entry name" value="PROTEINASE"/>
    <property type="match status" value="1"/>
</dbReference>
<dbReference type="OrthoDB" id="9764363at2"/>
<evidence type="ECO:0000259" key="6">
    <source>
        <dbReference type="Pfam" id="PF01343"/>
    </source>
</evidence>
<dbReference type="InterPro" id="IPR047272">
    <property type="entry name" value="S49_SppA_C"/>
</dbReference>
<dbReference type="Proteomes" id="UP000031623">
    <property type="component" value="Chromosome"/>
</dbReference>
<accession>A0A090AHE1</accession>
<dbReference type="PANTHER" id="PTHR42987">
    <property type="entry name" value="PEPTIDASE S49"/>
    <property type="match status" value="1"/>
</dbReference>
<gene>
    <name evidence="7" type="ORF">THII_3431</name>
</gene>
<sequence length="343" mass="38210">MSVTENQEIPPHVETATSPPQVCKEDNWERDILNRLAFATLNEQRRHRRWRIFFIFLFFIYLFLIYFTVYQPEWNNLVTVEDDITNTGKHTALIEIDGVIATDTEASADKIVSSLQKAFKDKTTAGIILRINSPGGSPVQAGYINDEINRLRKQYSAIPVYAVITDICASGGYYIAAAADKIYADKASVVGSIGVLMNGFGFVQAMDKLGIERRLLTAGEHKGFLDPFSPMKPEDIDHIKNLLNDIHAQFINAVKTGRGERLKGADEAKLFSGLVWTGEQAVKLGLVDALGSASYVAREIIKAEKIKDFTPKPNYLDRFAERLGTTLAESFSRQLKVTGATIQ</sequence>
<evidence type="ECO:0000256" key="1">
    <source>
        <dbReference type="ARBA" id="ARBA00008683"/>
    </source>
</evidence>
<dbReference type="Gene3D" id="3.90.226.10">
    <property type="entry name" value="2-enoyl-CoA Hydratase, Chain A, domain 1"/>
    <property type="match status" value="1"/>
</dbReference>
<dbReference type="EMBL" id="AP014633">
    <property type="protein sequence ID" value="BAP57728.1"/>
    <property type="molecule type" value="Genomic_DNA"/>
</dbReference>
<keyword evidence="4" id="KW-0720">Serine protease</keyword>
<dbReference type="KEGG" id="tig:THII_3431"/>
<dbReference type="NCBIfam" id="TIGR00706">
    <property type="entry name" value="SppA_dom"/>
    <property type="match status" value="1"/>
</dbReference>
<keyword evidence="3" id="KW-0378">Hydrolase</keyword>
<keyword evidence="5" id="KW-1133">Transmembrane helix</keyword>
<reference evidence="7 8" key="1">
    <citation type="journal article" date="2014" name="ISME J.">
        <title>Ecophysiology of Thioploca ingrica as revealed by the complete genome sequence supplemented with proteomic evidence.</title>
        <authorList>
            <person name="Kojima H."/>
            <person name="Ogura Y."/>
            <person name="Yamamoto N."/>
            <person name="Togashi T."/>
            <person name="Mori H."/>
            <person name="Watanabe T."/>
            <person name="Nemoto F."/>
            <person name="Kurokawa K."/>
            <person name="Hayashi T."/>
            <person name="Fukui M."/>
        </authorList>
    </citation>
    <scope>NUCLEOTIDE SEQUENCE [LARGE SCALE GENOMIC DNA]</scope>
</reference>
<evidence type="ECO:0000313" key="8">
    <source>
        <dbReference type="Proteomes" id="UP000031623"/>
    </source>
</evidence>
<dbReference type="InterPro" id="IPR002142">
    <property type="entry name" value="Peptidase_S49"/>
</dbReference>
<dbReference type="InterPro" id="IPR004635">
    <property type="entry name" value="Pept_S49_SppA"/>
</dbReference>
<dbReference type="Pfam" id="PF01343">
    <property type="entry name" value="Peptidase_S49"/>
    <property type="match status" value="1"/>
</dbReference>
<feature type="domain" description="Peptidase S49" evidence="6">
    <location>
        <begin position="155"/>
        <end position="305"/>
    </location>
</feature>
<dbReference type="AlphaFoldDB" id="A0A090AHE1"/>
<keyword evidence="8" id="KW-1185">Reference proteome</keyword>
<evidence type="ECO:0000313" key="7">
    <source>
        <dbReference type="EMBL" id="BAP57728.1"/>
    </source>
</evidence>
<dbReference type="InterPro" id="IPR029045">
    <property type="entry name" value="ClpP/crotonase-like_dom_sf"/>
</dbReference>
<proteinExistence type="inferred from homology"/>
<dbReference type="SUPFAM" id="SSF52096">
    <property type="entry name" value="ClpP/crotonase"/>
    <property type="match status" value="1"/>
</dbReference>
<keyword evidence="5" id="KW-0812">Transmembrane</keyword>
<keyword evidence="2" id="KW-0645">Protease</keyword>
<keyword evidence="5" id="KW-0472">Membrane</keyword>
<evidence type="ECO:0000256" key="2">
    <source>
        <dbReference type="ARBA" id="ARBA00022670"/>
    </source>
</evidence>
<name>A0A090AHE1_9GAMM</name>
<protein>
    <submittedName>
        <fullName evidence="7">Peptidase S49</fullName>
    </submittedName>
</protein>
<dbReference type="GO" id="GO:0008236">
    <property type="term" value="F:serine-type peptidase activity"/>
    <property type="evidence" value="ECO:0007669"/>
    <property type="project" value="UniProtKB-KW"/>
</dbReference>
<evidence type="ECO:0000256" key="5">
    <source>
        <dbReference type="SAM" id="Phobius"/>
    </source>
</evidence>
<dbReference type="CDD" id="cd07023">
    <property type="entry name" value="S49_Sppa_N_C"/>
    <property type="match status" value="1"/>
</dbReference>
<feature type="transmembrane region" description="Helical" evidence="5">
    <location>
        <begin position="52"/>
        <end position="70"/>
    </location>
</feature>